<keyword evidence="7" id="KW-0809">Transit peptide</keyword>
<dbReference type="Proteomes" id="UP000694844">
    <property type="component" value="Chromosome 2"/>
</dbReference>
<evidence type="ECO:0000256" key="5">
    <source>
        <dbReference type="ARBA" id="ARBA00022691"/>
    </source>
</evidence>
<dbReference type="GO" id="GO:0005759">
    <property type="term" value="C:mitochondrial matrix"/>
    <property type="evidence" value="ECO:0007669"/>
    <property type="project" value="TreeGrafter"/>
</dbReference>
<dbReference type="Gene3D" id="1.10.8.100">
    <property type="entry name" value="Ribosomal RNA adenine dimethylase-like, domain 2"/>
    <property type="match status" value="1"/>
</dbReference>
<keyword evidence="4 11" id="KW-0808">Transferase</keyword>
<dbReference type="GO" id="GO:0006391">
    <property type="term" value="P:transcription initiation at mitochondrial promoter"/>
    <property type="evidence" value="ECO:0007669"/>
    <property type="project" value="TreeGrafter"/>
</dbReference>
<keyword evidence="5 11" id="KW-0949">S-adenosyl-L-methionine</keyword>
<feature type="binding site" evidence="11">
    <location>
        <position position="56"/>
    </location>
    <ligand>
        <name>S-adenosyl-L-methionine</name>
        <dbReference type="ChEBI" id="CHEBI:59789"/>
    </ligand>
</feature>
<comment type="similarity">
    <text evidence="11 12">Belongs to the class I-like SAM-binding methyltransferase superfamily. rRNA adenine N(6)-methyltransferase family.</text>
</comment>
<evidence type="ECO:0000259" key="13">
    <source>
        <dbReference type="SMART" id="SM00650"/>
    </source>
</evidence>
<evidence type="ECO:0000256" key="8">
    <source>
        <dbReference type="ARBA" id="ARBA00023015"/>
    </source>
</evidence>
<feature type="binding site" evidence="11">
    <location>
        <position position="78"/>
    </location>
    <ligand>
        <name>S-adenosyl-L-methionine</name>
        <dbReference type="ChEBI" id="CHEBI:59789"/>
    </ligand>
</feature>
<evidence type="ECO:0000256" key="7">
    <source>
        <dbReference type="ARBA" id="ARBA00022946"/>
    </source>
</evidence>
<evidence type="ECO:0000256" key="9">
    <source>
        <dbReference type="ARBA" id="ARBA00023128"/>
    </source>
</evidence>
<keyword evidence="3 11" id="KW-0489">Methyltransferase</keyword>
<dbReference type="GO" id="GO:0003723">
    <property type="term" value="F:RNA binding"/>
    <property type="evidence" value="ECO:0007669"/>
    <property type="project" value="UniProtKB-UniRule"/>
</dbReference>
<dbReference type="InterPro" id="IPR029063">
    <property type="entry name" value="SAM-dependent_MTases_sf"/>
</dbReference>
<keyword evidence="10" id="KW-0804">Transcription</keyword>
<sequence>MGSRLPPMPKISEIVKLYRLSATKKLSQNFLLDTNVCHKFVKCISIKRGAHVCEVGPGPGGITRALLESDVDEVHVIEKDSRFMEPLEALKVASSDRLKVHLGDAKYFEYLNVFPPAYARPWQRSTPNIHIVGNLPFNVSLGLLLQWLEQISNRSGPWEYGRVPLTLTFQEEVAKRILAKVDSNDRCKLSIMCQYLCKIRYKYHIPGKVFVPAPKVDAAVVSLEPLRTPHICQPYSVVKKVTATIFHYRQKHIKNGAKDLFPVSMDGLVDEFFTRSDVDPTKQSFSLTMAEWERLCETYAYLCKLYPGLSDYNYRAPGAKNTQALASAPGGLSVEDLK</sequence>
<dbReference type="GeneID" id="111121157"/>
<name>A0A8B8CU85_CRAVI</name>
<dbReference type="FunFam" id="3.40.50.150:FF:000109">
    <property type="entry name" value="rRNA adenine N(6)-methyltransferase"/>
    <property type="match status" value="1"/>
</dbReference>
<dbReference type="InterPro" id="IPR020598">
    <property type="entry name" value="rRNA_Ade_methylase_Trfase_N"/>
</dbReference>
<dbReference type="EC" id="2.1.1.-" evidence="12"/>
<evidence type="ECO:0000256" key="3">
    <source>
        <dbReference type="ARBA" id="ARBA00022603"/>
    </source>
</evidence>
<evidence type="ECO:0000256" key="10">
    <source>
        <dbReference type="ARBA" id="ARBA00023163"/>
    </source>
</evidence>
<dbReference type="AlphaFoldDB" id="A0A8B8CU85"/>
<dbReference type="CDD" id="cd02440">
    <property type="entry name" value="AdoMet_MTases"/>
    <property type="match status" value="1"/>
</dbReference>
<dbReference type="PROSITE" id="PS51689">
    <property type="entry name" value="SAM_RNA_A_N6_MT"/>
    <property type="match status" value="1"/>
</dbReference>
<gene>
    <name evidence="15 16" type="primary">LOC111121157</name>
</gene>
<dbReference type="PANTHER" id="PTHR11727:SF17">
    <property type="entry name" value="DIMETHYLADENOSINE TRANSFERASE 1, MITOCHONDRIAL"/>
    <property type="match status" value="1"/>
</dbReference>
<feature type="binding site" evidence="11">
    <location>
        <position position="104"/>
    </location>
    <ligand>
        <name>S-adenosyl-L-methionine</name>
        <dbReference type="ChEBI" id="CHEBI:59789"/>
    </ligand>
</feature>
<protein>
    <recommendedName>
        <fullName evidence="12">rRNA adenine N(6)-methyltransferase</fullName>
        <ecNumber evidence="12">2.1.1.-</ecNumber>
    </recommendedName>
</protein>
<evidence type="ECO:0000313" key="15">
    <source>
        <dbReference type="RefSeq" id="XP_022318011.1"/>
    </source>
</evidence>
<dbReference type="GO" id="GO:0000179">
    <property type="term" value="F:rRNA (adenine-N6,N6-)-dimethyltransferase activity"/>
    <property type="evidence" value="ECO:0007669"/>
    <property type="project" value="UniProtKB-UniRule"/>
</dbReference>
<dbReference type="NCBIfam" id="TIGR00755">
    <property type="entry name" value="ksgA"/>
    <property type="match status" value="1"/>
</dbReference>
<feature type="binding site" evidence="11">
    <location>
        <position position="29"/>
    </location>
    <ligand>
        <name>S-adenosyl-L-methionine</name>
        <dbReference type="ChEBI" id="CHEBI:59789"/>
    </ligand>
</feature>
<evidence type="ECO:0000256" key="1">
    <source>
        <dbReference type="ARBA" id="ARBA00004173"/>
    </source>
</evidence>
<feature type="binding site" evidence="11">
    <location>
        <position position="31"/>
    </location>
    <ligand>
        <name>S-adenosyl-L-methionine</name>
        <dbReference type="ChEBI" id="CHEBI:59789"/>
    </ligand>
</feature>
<dbReference type="Pfam" id="PF00398">
    <property type="entry name" value="RrnaAD"/>
    <property type="match status" value="1"/>
</dbReference>
<evidence type="ECO:0000256" key="12">
    <source>
        <dbReference type="RuleBase" id="RU362106"/>
    </source>
</evidence>
<keyword evidence="6 11" id="KW-0694">RNA-binding</keyword>
<dbReference type="RefSeq" id="XP_022318011.1">
    <property type="nucleotide sequence ID" value="XM_022462303.1"/>
</dbReference>
<evidence type="ECO:0000256" key="2">
    <source>
        <dbReference type="ARBA" id="ARBA00022552"/>
    </source>
</evidence>
<keyword evidence="8" id="KW-0805">Transcription regulation</keyword>
<dbReference type="Gene3D" id="3.40.50.150">
    <property type="entry name" value="Vaccinia Virus protein VP39"/>
    <property type="match status" value="1"/>
</dbReference>
<accession>A0A8B8CU85</accession>
<evidence type="ECO:0000256" key="4">
    <source>
        <dbReference type="ARBA" id="ARBA00022679"/>
    </source>
</evidence>
<evidence type="ECO:0000313" key="16">
    <source>
        <dbReference type="RefSeq" id="XP_022318013.1"/>
    </source>
</evidence>
<keyword evidence="9" id="KW-0496">Mitochondrion</keyword>
<organism evidence="14 15">
    <name type="scientific">Crassostrea virginica</name>
    <name type="common">Eastern oyster</name>
    <dbReference type="NCBI Taxonomy" id="6565"/>
    <lineage>
        <taxon>Eukaryota</taxon>
        <taxon>Metazoa</taxon>
        <taxon>Spiralia</taxon>
        <taxon>Lophotrochozoa</taxon>
        <taxon>Mollusca</taxon>
        <taxon>Bivalvia</taxon>
        <taxon>Autobranchia</taxon>
        <taxon>Pteriomorphia</taxon>
        <taxon>Ostreida</taxon>
        <taxon>Ostreoidea</taxon>
        <taxon>Ostreidae</taxon>
        <taxon>Crassostrea</taxon>
    </lineage>
</organism>
<dbReference type="InterPro" id="IPR001737">
    <property type="entry name" value="KsgA/Erm"/>
</dbReference>
<evidence type="ECO:0000313" key="14">
    <source>
        <dbReference type="Proteomes" id="UP000694844"/>
    </source>
</evidence>
<dbReference type="InterPro" id="IPR011530">
    <property type="entry name" value="rRNA_adenine_dimethylase"/>
</dbReference>
<keyword evidence="2 12" id="KW-0698">rRNA processing</keyword>
<dbReference type="SMART" id="SM00650">
    <property type="entry name" value="rADc"/>
    <property type="match status" value="1"/>
</dbReference>
<dbReference type="GO" id="GO:0034246">
    <property type="term" value="F:mitochondrial transcription factor activity"/>
    <property type="evidence" value="ECO:0007669"/>
    <property type="project" value="TreeGrafter"/>
</dbReference>
<dbReference type="OrthoDB" id="16079at2759"/>
<evidence type="ECO:0000256" key="11">
    <source>
        <dbReference type="PROSITE-ProRule" id="PRU01026"/>
    </source>
</evidence>
<feature type="domain" description="Ribosomal RNA adenine methylase transferase N-terminal" evidence="13">
    <location>
        <begin position="36"/>
        <end position="227"/>
    </location>
</feature>
<dbReference type="InterPro" id="IPR023165">
    <property type="entry name" value="rRNA_Ade_diMease-like_C"/>
</dbReference>
<proteinExistence type="inferred from homology"/>
<evidence type="ECO:0000256" key="6">
    <source>
        <dbReference type="ARBA" id="ARBA00022884"/>
    </source>
</evidence>
<comment type="subcellular location">
    <subcellularLocation>
        <location evidence="1">Mitochondrion</location>
    </subcellularLocation>
</comment>
<dbReference type="SUPFAM" id="SSF53335">
    <property type="entry name" value="S-adenosyl-L-methionine-dependent methyltransferases"/>
    <property type="match status" value="1"/>
</dbReference>
<dbReference type="RefSeq" id="XP_022318013.1">
    <property type="nucleotide sequence ID" value="XM_022462305.1"/>
</dbReference>
<reference evidence="15 16" key="1">
    <citation type="submission" date="2025-04" db="UniProtKB">
        <authorList>
            <consortium name="RefSeq"/>
        </authorList>
    </citation>
    <scope>IDENTIFICATION</scope>
    <source>
        <tissue evidence="15 16">Whole sample</tissue>
    </source>
</reference>
<dbReference type="KEGG" id="cvn:111121157"/>
<dbReference type="PANTHER" id="PTHR11727">
    <property type="entry name" value="DIMETHYLADENOSINE TRANSFERASE"/>
    <property type="match status" value="1"/>
</dbReference>
<keyword evidence="14" id="KW-1185">Reference proteome</keyword>
<feature type="binding site" evidence="11">
    <location>
        <position position="134"/>
    </location>
    <ligand>
        <name>S-adenosyl-L-methionine</name>
        <dbReference type="ChEBI" id="CHEBI:59789"/>
    </ligand>
</feature>